<dbReference type="FunFam" id="3.40.50.1820:FF:000051">
    <property type="entry name" value="(S)-hydroxynitrile lyase"/>
    <property type="match status" value="1"/>
</dbReference>
<keyword evidence="3" id="KW-1185">Reference proteome</keyword>
<dbReference type="SUPFAM" id="SSF53474">
    <property type="entry name" value="alpha/beta-Hydrolases"/>
    <property type="match status" value="1"/>
</dbReference>
<gene>
    <name evidence="2" type="ORF">ACJRO7_030911</name>
</gene>
<dbReference type="Proteomes" id="UP001634007">
    <property type="component" value="Unassembled WGS sequence"/>
</dbReference>
<dbReference type="InterPro" id="IPR029058">
    <property type="entry name" value="AB_hydrolase_fold"/>
</dbReference>
<protein>
    <recommendedName>
        <fullName evidence="1">AB hydrolase-1 domain-containing protein</fullName>
    </recommendedName>
</protein>
<dbReference type="PANTHER" id="PTHR10992:SF1066">
    <property type="entry name" value="METHYL JASMONATE ESTERASE 1"/>
    <property type="match status" value="1"/>
</dbReference>
<comment type="caution">
    <text evidence="2">The sequence shown here is derived from an EMBL/GenBank/DDBJ whole genome shotgun (WGS) entry which is preliminary data.</text>
</comment>
<dbReference type="EMBL" id="JBJKBG010000008">
    <property type="protein sequence ID" value="KAL3725945.1"/>
    <property type="molecule type" value="Genomic_DNA"/>
</dbReference>
<evidence type="ECO:0000313" key="3">
    <source>
        <dbReference type="Proteomes" id="UP001634007"/>
    </source>
</evidence>
<proteinExistence type="predicted"/>
<name>A0ABD3JF57_EUCGL</name>
<evidence type="ECO:0000259" key="1">
    <source>
        <dbReference type="Pfam" id="PF12697"/>
    </source>
</evidence>
<organism evidence="2 3">
    <name type="scientific">Eucalyptus globulus</name>
    <name type="common">Tasmanian blue gum</name>
    <dbReference type="NCBI Taxonomy" id="34317"/>
    <lineage>
        <taxon>Eukaryota</taxon>
        <taxon>Viridiplantae</taxon>
        <taxon>Streptophyta</taxon>
        <taxon>Embryophyta</taxon>
        <taxon>Tracheophyta</taxon>
        <taxon>Spermatophyta</taxon>
        <taxon>Magnoliopsida</taxon>
        <taxon>eudicotyledons</taxon>
        <taxon>Gunneridae</taxon>
        <taxon>Pentapetalae</taxon>
        <taxon>rosids</taxon>
        <taxon>malvids</taxon>
        <taxon>Myrtales</taxon>
        <taxon>Myrtaceae</taxon>
        <taxon>Myrtoideae</taxon>
        <taxon>Eucalypteae</taxon>
        <taxon>Eucalyptus</taxon>
    </lineage>
</organism>
<dbReference type="Gene3D" id="3.40.50.1820">
    <property type="entry name" value="alpha/beta hydrolase"/>
    <property type="match status" value="1"/>
</dbReference>
<dbReference type="AlphaFoldDB" id="A0ABD3JF57"/>
<reference evidence="2 3" key="1">
    <citation type="submission" date="2024-11" db="EMBL/GenBank/DDBJ databases">
        <title>Chromosome-level genome assembly of Eucalyptus globulus Labill. provides insights into its genome evolution.</title>
        <authorList>
            <person name="Li X."/>
        </authorList>
    </citation>
    <scope>NUCLEOTIDE SEQUENCE [LARGE SCALE GENOMIC DNA]</scope>
    <source>
        <strain evidence="2">CL2024</strain>
        <tissue evidence="2">Fresh tender leaves</tissue>
    </source>
</reference>
<dbReference type="Pfam" id="PF12697">
    <property type="entry name" value="Abhydrolase_6"/>
    <property type="match status" value="1"/>
</dbReference>
<dbReference type="GO" id="GO:0003824">
    <property type="term" value="F:catalytic activity"/>
    <property type="evidence" value="ECO:0007669"/>
    <property type="project" value="UniProtKB-ARBA"/>
</dbReference>
<evidence type="ECO:0000313" key="2">
    <source>
        <dbReference type="EMBL" id="KAL3725945.1"/>
    </source>
</evidence>
<dbReference type="InterPro" id="IPR045889">
    <property type="entry name" value="MES/HNL"/>
</dbReference>
<dbReference type="PANTHER" id="PTHR10992">
    <property type="entry name" value="METHYLESTERASE FAMILY MEMBER"/>
    <property type="match status" value="1"/>
</dbReference>
<feature type="domain" description="AB hydrolase-1" evidence="1">
    <location>
        <begin position="12"/>
        <end position="255"/>
    </location>
</feature>
<dbReference type="InterPro" id="IPR000073">
    <property type="entry name" value="AB_hydrolase_1"/>
</dbReference>
<sequence length="266" mass="29907">MDIRGSERKKHFVLVHGACHGAWCWFRVATLLESLGHKVTALDLAASGVHPKQPQDLESIAEYVEPLLEFLGGLGEGERVALVGHSMGGLVLSMAMERFPENIAVAVFAAAVMPGPDLTYHSILEEHSRRVEYNMDPMYRFDDGPEQAPTYISFGYDFLASKVYQLSPPEDLTLASYLGRPFRLCPDQDKMKEEIAVTRGRYGLVRRVYIVCDQDLLLMEGLQRWMAERNPPDEVKVISGSDHMVMFSKPLELCASLEEIGRHYCS</sequence>
<accession>A0ABD3JF57</accession>